<keyword evidence="4 6" id="KW-0067">ATP-binding</keyword>
<dbReference type="EMBL" id="DSTK01000040">
    <property type="protein sequence ID" value="HFK98579.1"/>
    <property type="molecule type" value="Genomic_DNA"/>
</dbReference>
<evidence type="ECO:0000259" key="5">
    <source>
        <dbReference type="PROSITE" id="PS50893"/>
    </source>
</evidence>
<comment type="caution">
    <text evidence="6">The sequence shown here is derived from an EMBL/GenBank/DDBJ whole genome shotgun (WGS) entry which is preliminary data.</text>
</comment>
<reference evidence="6" key="1">
    <citation type="journal article" date="2020" name="mSystems">
        <title>Genome- and Community-Level Interaction Insights into Carbon Utilization and Element Cycling Functions of Hydrothermarchaeota in Hydrothermal Sediment.</title>
        <authorList>
            <person name="Zhou Z."/>
            <person name="Liu Y."/>
            <person name="Xu W."/>
            <person name="Pan J."/>
            <person name="Luo Z.H."/>
            <person name="Li M."/>
        </authorList>
    </citation>
    <scope>NUCLEOTIDE SEQUENCE [LARGE SCALE GENOMIC DNA]</scope>
    <source>
        <strain evidence="6">SpSt-456</strain>
    </source>
</reference>
<evidence type="ECO:0000313" key="6">
    <source>
        <dbReference type="EMBL" id="HFK98579.1"/>
    </source>
</evidence>
<keyword evidence="2" id="KW-0813">Transport</keyword>
<protein>
    <submittedName>
        <fullName evidence="6">ABC transporter ATP-binding protein</fullName>
    </submittedName>
</protein>
<feature type="domain" description="ABC transporter" evidence="5">
    <location>
        <begin position="21"/>
        <end position="243"/>
    </location>
</feature>
<dbReference type="GO" id="GO:0016020">
    <property type="term" value="C:membrane"/>
    <property type="evidence" value="ECO:0007669"/>
    <property type="project" value="InterPro"/>
</dbReference>
<dbReference type="PANTHER" id="PTHR46743">
    <property type="entry name" value="TEICHOIC ACIDS EXPORT ATP-BINDING PROTEIN TAGH"/>
    <property type="match status" value="1"/>
</dbReference>
<dbReference type="InterPro" id="IPR050683">
    <property type="entry name" value="Bact_Polysacc_Export_ATP-bd"/>
</dbReference>
<dbReference type="SMART" id="SM00382">
    <property type="entry name" value="AAA"/>
    <property type="match status" value="1"/>
</dbReference>
<dbReference type="Pfam" id="PF14524">
    <property type="entry name" value="Wzt_C"/>
    <property type="match status" value="1"/>
</dbReference>
<sequence length="442" mass="48040">MPVIVVKDLVKRFKCYASPADRLKEILFKKPRHRVFTALDHVSLTLEKGQSIGVIGQNGSGKSTLLKILAGVLLPDAGTVAIHGRVTGLLELGTGFHGEFTGRENVRHNASLLGLGRDEIEEKMAAVEAFAELGPFIDEPLKIYSSGMVLRLAFSVAIHADPEVFIIDEALAVGDAYFQQKCTERLRAFRQRGGSLLFVSHDMTSVKLLCDQVLVLDKGKPVGFGDPEAMVRLYNRLLAAKGGAIGDERVMERQKIGALGYGSMEVRIRDVRLCLGEGGFADASWPSLGKAGGEGVDFSTEAALAGNDAAQWPCPEATVIPSGHPVTVHVSLEAHATVDELTVGVMIRDRFGQDIFGTNTYLMGERLRLEAGERLHVQFMVAQWNLGPGPYTLTVAAHRSSAHIHGCYHWIDHAVSFHVVQGGGYEFAGVARLPVELAIRRW</sequence>
<dbReference type="Gene3D" id="2.70.50.60">
    <property type="entry name" value="abc- transporter (atp binding component) like domain"/>
    <property type="match status" value="1"/>
</dbReference>
<dbReference type="GO" id="GO:0140359">
    <property type="term" value="F:ABC-type transporter activity"/>
    <property type="evidence" value="ECO:0007669"/>
    <property type="project" value="InterPro"/>
</dbReference>
<dbReference type="GO" id="GO:0005524">
    <property type="term" value="F:ATP binding"/>
    <property type="evidence" value="ECO:0007669"/>
    <property type="project" value="UniProtKB-KW"/>
</dbReference>
<gene>
    <name evidence="6" type="ORF">ENS06_14795</name>
</gene>
<dbReference type="PROSITE" id="PS50893">
    <property type="entry name" value="ABC_TRANSPORTER_2"/>
    <property type="match status" value="1"/>
</dbReference>
<dbReference type="Pfam" id="PF00005">
    <property type="entry name" value="ABC_tran"/>
    <property type="match status" value="1"/>
</dbReference>
<accession>A0A831ZTW2</accession>
<evidence type="ECO:0000256" key="4">
    <source>
        <dbReference type="ARBA" id="ARBA00022840"/>
    </source>
</evidence>
<dbReference type="InterPro" id="IPR003439">
    <property type="entry name" value="ABC_transporter-like_ATP-bd"/>
</dbReference>
<evidence type="ECO:0000256" key="1">
    <source>
        <dbReference type="ARBA" id="ARBA00005417"/>
    </source>
</evidence>
<proteinExistence type="inferred from homology"/>
<evidence type="ECO:0000256" key="3">
    <source>
        <dbReference type="ARBA" id="ARBA00022741"/>
    </source>
</evidence>
<dbReference type="GO" id="GO:0016887">
    <property type="term" value="F:ATP hydrolysis activity"/>
    <property type="evidence" value="ECO:0007669"/>
    <property type="project" value="InterPro"/>
</dbReference>
<dbReference type="InterPro" id="IPR003593">
    <property type="entry name" value="AAA+_ATPase"/>
</dbReference>
<comment type="similarity">
    <text evidence="1">Belongs to the ABC transporter superfamily.</text>
</comment>
<dbReference type="InterPro" id="IPR027417">
    <property type="entry name" value="P-loop_NTPase"/>
</dbReference>
<dbReference type="AlphaFoldDB" id="A0A831ZTW2"/>
<dbReference type="InterPro" id="IPR029439">
    <property type="entry name" value="Wzt_C"/>
</dbReference>
<organism evidence="6">
    <name type="scientific">Desulfacinum infernum</name>
    <dbReference type="NCBI Taxonomy" id="35837"/>
    <lineage>
        <taxon>Bacteria</taxon>
        <taxon>Pseudomonadati</taxon>
        <taxon>Thermodesulfobacteriota</taxon>
        <taxon>Syntrophobacteria</taxon>
        <taxon>Syntrophobacterales</taxon>
        <taxon>Syntrophobacteraceae</taxon>
        <taxon>Desulfacinum</taxon>
    </lineage>
</organism>
<evidence type="ECO:0000256" key="2">
    <source>
        <dbReference type="ARBA" id="ARBA00022448"/>
    </source>
</evidence>
<dbReference type="SUPFAM" id="SSF52540">
    <property type="entry name" value="P-loop containing nucleoside triphosphate hydrolases"/>
    <property type="match status" value="1"/>
</dbReference>
<dbReference type="CDD" id="cd10147">
    <property type="entry name" value="Wzt_C-like"/>
    <property type="match status" value="1"/>
</dbReference>
<dbReference type="PANTHER" id="PTHR46743:SF2">
    <property type="entry name" value="TEICHOIC ACIDS EXPORT ATP-BINDING PROTEIN TAGH"/>
    <property type="match status" value="1"/>
</dbReference>
<dbReference type="CDD" id="cd03220">
    <property type="entry name" value="ABC_KpsT_Wzt"/>
    <property type="match status" value="1"/>
</dbReference>
<dbReference type="InterPro" id="IPR015860">
    <property type="entry name" value="ABC_transpr_TagH-like"/>
</dbReference>
<name>A0A831ZTW2_9BACT</name>
<keyword evidence="3" id="KW-0547">Nucleotide-binding</keyword>
<dbReference type="Gene3D" id="3.40.50.300">
    <property type="entry name" value="P-loop containing nucleotide triphosphate hydrolases"/>
    <property type="match status" value="1"/>
</dbReference>